<gene>
    <name evidence="2" type="ORF">GHK62_06655</name>
</gene>
<keyword evidence="1" id="KW-0472">Membrane</keyword>
<keyword evidence="1" id="KW-1133">Transmembrane helix</keyword>
<dbReference type="AlphaFoldDB" id="A0A6N7L9E1"/>
<sequence>MAGTLFEARCRTRAARPQKRKGRCGTVNCCMFLSLNRLRLKETCGRRLISYCWAGACCAGACAGAELWIFS</sequence>
<evidence type="ECO:0000313" key="2">
    <source>
        <dbReference type="EMBL" id="MQX14453.1"/>
    </source>
</evidence>
<proteinExistence type="predicted"/>
<evidence type="ECO:0000313" key="3">
    <source>
        <dbReference type="Proteomes" id="UP000439983"/>
    </source>
</evidence>
<comment type="caution">
    <text evidence="2">The sequence shown here is derived from an EMBL/GenBank/DDBJ whole genome shotgun (WGS) entry which is preliminary data.</text>
</comment>
<feature type="transmembrane region" description="Helical" evidence="1">
    <location>
        <begin position="48"/>
        <end position="70"/>
    </location>
</feature>
<protein>
    <submittedName>
        <fullName evidence="2">Uncharacterized protein</fullName>
    </submittedName>
</protein>
<reference evidence="2 3" key="1">
    <citation type="journal article" date="2013" name="Genome Biol.">
        <title>Comparative genomics of the core and accessory genomes of 48 Sinorhizobium strains comprising five genospecies.</title>
        <authorList>
            <person name="Sugawara M."/>
            <person name="Epstein B."/>
            <person name="Badgley B.D."/>
            <person name="Unno T."/>
            <person name="Xu L."/>
            <person name="Reese J."/>
            <person name="Gyaneshwar P."/>
            <person name="Denny R."/>
            <person name="Mudge J."/>
            <person name="Bharti A.K."/>
            <person name="Farmer A.D."/>
            <person name="May G.D."/>
            <person name="Woodward J.E."/>
            <person name="Medigue C."/>
            <person name="Vallenet D."/>
            <person name="Lajus A."/>
            <person name="Rouy Z."/>
            <person name="Martinez-Vaz B."/>
            <person name="Tiffin P."/>
            <person name="Young N.D."/>
            <person name="Sadowsky M.J."/>
        </authorList>
    </citation>
    <scope>NUCLEOTIDE SEQUENCE [LARGE SCALE GENOMIC DNA]</scope>
    <source>
        <strain evidence="2 3">USDA4894</strain>
    </source>
</reference>
<name>A0A6N7L9E1_SINTE</name>
<accession>A0A6N7L9E1</accession>
<dbReference type="Proteomes" id="UP000439983">
    <property type="component" value="Unassembled WGS sequence"/>
</dbReference>
<dbReference type="OrthoDB" id="8421847at2"/>
<dbReference type="EMBL" id="WITC01000031">
    <property type="protein sequence ID" value="MQX14453.1"/>
    <property type="molecule type" value="Genomic_DNA"/>
</dbReference>
<organism evidence="2 3">
    <name type="scientific">Sinorhizobium terangae</name>
    <dbReference type="NCBI Taxonomy" id="110322"/>
    <lineage>
        <taxon>Bacteria</taxon>
        <taxon>Pseudomonadati</taxon>
        <taxon>Pseudomonadota</taxon>
        <taxon>Alphaproteobacteria</taxon>
        <taxon>Hyphomicrobiales</taxon>
        <taxon>Rhizobiaceae</taxon>
        <taxon>Sinorhizobium/Ensifer group</taxon>
        <taxon>Sinorhizobium</taxon>
    </lineage>
</organism>
<keyword evidence="3" id="KW-1185">Reference proteome</keyword>
<evidence type="ECO:0000256" key="1">
    <source>
        <dbReference type="SAM" id="Phobius"/>
    </source>
</evidence>
<keyword evidence="1" id="KW-0812">Transmembrane</keyword>